<evidence type="ECO:0000313" key="2">
    <source>
        <dbReference type="EMBL" id="KAJ7212516.1"/>
    </source>
</evidence>
<comment type="caution">
    <text evidence="2">The sequence shown here is derived from an EMBL/GenBank/DDBJ whole genome shotgun (WGS) entry which is preliminary data.</text>
</comment>
<protein>
    <submittedName>
        <fullName evidence="2">Uncharacterized protein</fullName>
    </submittedName>
</protein>
<evidence type="ECO:0000256" key="1">
    <source>
        <dbReference type="SAM" id="MobiDB-lite"/>
    </source>
</evidence>
<dbReference type="EMBL" id="JARJCW010000023">
    <property type="protein sequence ID" value="KAJ7212516.1"/>
    <property type="molecule type" value="Genomic_DNA"/>
</dbReference>
<keyword evidence="3" id="KW-1185">Reference proteome</keyword>
<organism evidence="2 3">
    <name type="scientific">Mycena pura</name>
    <dbReference type="NCBI Taxonomy" id="153505"/>
    <lineage>
        <taxon>Eukaryota</taxon>
        <taxon>Fungi</taxon>
        <taxon>Dikarya</taxon>
        <taxon>Basidiomycota</taxon>
        <taxon>Agaricomycotina</taxon>
        <taxon>Agaricomycetes</taxon>
        <taxon>Agaricomycetidae</taxon>
        <taxon>Agaricales</taxon>
        <taxon>Marasmiineae</taxon>
        <taxon>Mycenaceae</taxon>
        <taxon>Mycena</taxon>
    </lineage>
</organism>
<accession>A0AAD6VGN0</accession>
<sequence length="102" mass="10811">MAHGTNTPPAAPTPPHADHSLPVTLRKTRARACYPSQARRVPLAVCARCRIVPEPPPPPATGAPRSPHVSAALHASAFRRTHPLPAITCALKLILYSESCEG</sequence>
<evidence type="ECO:0000313" key="3">
    <source>
        <dbReference type="Proteomes" id="UP001219525"/>
    </source>
</evidence>
<dbReference type="Proteomes" id="UP001219525">
    <property type="component" value="Unassembled WGS sequence"/>
</dbReference>
<reference evidence="2" key="1">
    <citation type="submission" date="2023-03" db="EMBL/GenBank/DDBJ databases">
        <title>Massive genome expansion in bonnet fungi (Mycena s.s.) driven by repeated elements and novel gene families across ecological guilds.</title>
        <authorList>
            <consortium name="Lawrence Berkeley National Laboratory"/>
            <person name="Harder C.B."/>
            <person name="Miyauchi S."/>
            <person name="Viragh M."/>
            <person name="Kuo A."/>
            <person name="Thoen E."/>
            <person name="Andreopoulos B."/>
            <person name="Lu D."/>
            <person name="Skrede I."/>
            <person name="Drula E."/>
            <person name="Henrissat B."/>
            <person name="Morin E."/>
            <person name="Kohler A."/>
            <person name="Barry K."/>
            <person name="LaButti K."/>
            <person name="Morin E."/>
            <person name="Salamov A."/>
            <person name="Lipzen A."/>
            <person name="Mereny Z."/>
            <person name="Hegedus B."/>
            <person name="Baldrian P."/>
            <person name="Stursova M."/>
            <person name="Weitz H."/>
            <person name="Taylor A."/>
            <person name="Grigoriev I.V."/>
            <person name="Nagy L.G."/>
            <person name="Martin F."/>
            <person name="Kauserud H."/>
        </authorList>
    </citation>
    <scope>NUCLEOTIDE SEQUENCE</scope>
    <source>
        <strain evidence="2">9144</strain>
    </source>
</reference>
<proteinExistence type="predicted"/>
<dbReference type="AlphaFoldDB" id="A0AAD6VGN0"/>
<feature type="region of interest" description="Disordered" evidence="1">
    <location>
        <begin position="1"/>
        <end position="22"/>
    </location>
</feature>
<name>A0AAD6VGN0_9AGAR</name>
<gene>
    <name evidence="2" type="ORF">GGX14DRAFT_564266</name>
</gene>